<evidence type="ECO:0000256" key="6">
    <source>
        <dbReference type="ARBA" id="ARBA00022840"/>
    </source>
</evidence>
<dbReference type="Pfam" id="PF00069">
    <property type="entry name" value="Pkinase"/>
    <property type="match status" value="1"/>
</dbReference>
<proteinExistence type="predicted"/>
<keyword evidence="5 8" id="KW-0418">Kinase</keyword>
<dbReference type="InterPro" id="IPR011990">
    <property type="entry name" value="TPR-like_helical_dom_sf"/>
</dbReference>
<evidence type="ECO:0000256" key="2">
    <source>
        <dbReference type="ARBA" id="ARBA00022527"/>
    </source>
</evidence>
<dbReference type="PANTHER" id="PTHR43289">
    <property type="entry name" value="MITOGEN-ACTIVATED PROTEIN KINASE KINASE KINASE 20-RELATED"/>
    <property type="match status" value="1"/>
</dbReference>
<dbReference type="AlphaFoldDB" id="A0A558D5S2"/>
<evidence type="ECO:0000256" key="5">
    <source>
        <dbReference type="ARBA" id="ARBA00022777"/>
    </source>
</evidence>
<keyword evidence="6" id="KW-0067">ATP-binding</keyword>
<dbReference type="PROSITE" id="PS50011">
    <property type="entry name" value="PROTEIN_KINASE_DOM"/>
    <property type="match status" value="1"/>
</dbReference>
<evidence type="ECO:0000313" key="8">
    <source>
        <dbReference type="EMBL" id="TVT56352.1"/>
    </source>
</evidence>
<dbReference type="CDD" id="cd14014">
    <property type="entry name" value="STKc_PknB_like"/>
    <property type="match status" value="1"/>
</dbReference>
<keyword evidence="9" id="KW-1185">Reference proteome</keyword>
<dbReference type="GO" id="GO:0004674">
    <property type="term" value="F:protein serine/threonine kinase activity"/>
    <property type="evidence" value="ECO:0007669"/>
    <property type="project" value="UniProtKB-KW"/>
</dbReference>
<evidence type="ECO:0000259" key="7">
    <source>
        <dbReference type="PROSITE" id="PS50011"/>
    </source>
</evidence>
<dbReference type="EMBL" id="VJWX01000053">
    <property type="protein sequence ID" value="TVT56352.1"/>
    <property type="molecule type" value="Genomic_DNA"/>
</dbReference>
<sequence length="493" mass="53766">MGEVWVGRDVRLEREIAVKFIRFPDGNRDEELIKRFVRESRITARLEHPGVPAIYDVGTTTDGRPYLVMQRVRGISVSDLVAEHGPLPVGWAAAIAAQTCAVLSVAHQSSLVHRDLKPGNLMLTPDGTVKVLDFGLAVALDMAEGSQITRSGQTLGTPAYMAPEQVLATMSSPLSDLYALGCTLYEMLSGEQVFTGSTAYAVMHEQVSKRPRSVRDVRSDVPGELARLVAQLLEKDPEARPEGANAVYDRLLPFVTGLTPLAGVLNPPAIPSQVRMYARVLGQVFAHSSDTPTTTDVIPEQPVRTQVSQDQLRQARRKAGELAREARHSQAAEILASVVEPASRSLDHHDPDLLAARQDLANLLFEGGDVRGAAPVYEGLASDLARRESGNPSSAFHCRFRAATCHALLGDTSLALRQLHALLEDEERVYGPEDFRPLEIRRQIGLLQLGTQEPDRAAATLTDLLTDLTRLHGPDHPQTRRVRDLLDGLDGSA</sequence>
<dbReference type="Proteomes" id="UP000320011">
    <property type="component" value="Unassembled WGS sequence"/>
</dbReference>
<dbReference type="Gene3D" id="1.10.510.10">
    <property type="entry name" value="Transferase(Phosphotransferase) domain 1"/>
    <property type="match status" value="1"/>
</dbReference>
<gene>
    <name evidence="8" type="ORF">FNH05_08415</name>
</gene>
<dbReference type="InterPro" id="IPR000719">
    <property type="entry name" value="Prot_kinase_dom"/>
</dbReference>
<reference evidence="8 9" key="2">
    <citation type="submission" date="2019-08" db="EMBL/GenBank/DDBJ databases">
        <title>Amycolatopsis acidicola sp. nov., isolated from peat swamp forest soil.</title>
        <authorList>
            <person name="Srisuk N."/>
        </authorList>
    </citation>
    <scope>NUCLEOTIDE SEQUENCE [LARGE SCALE GENOMIC DNA]</scope>
    <source>
        <strain evidence="8 9">TBRC 6029</strain>
    </source>
</reference>
<dbReference type="GO" id="GO:0005524">
    <property type="term" value="F:ATP binding"/>
    <property type="evidence" value="ECO:0007669"/>
    <property type="project" value="UniProtKB-KW"/>
</dbReference>
<protein>
    <recommendedName>
        <fullName evidence="1">non-specific serine/threonine protein kinase</fullName>
        <ecNumber evidence="1">2.7.11.1</ecNumber>
    </recommendedName>
</protein>
<keyword evidence="4" id="KW-0547">Nucleotide-binding</keyword>
<dbReference type="PROSITE" id="PS00108">
    <property type="entry name" value="PROTEIN_KINASE_ST"/>
    <property type="match status" value="1"/>
</dbReference>
<reference evidence="8 9" key="1">
    <citation type="submission" date="2019-07" db="EMBL/GenBank/DDBJ databases">
        <authorList>
            <person name="Duangmal K."/>
            <person name="Teo W.F.A."/>
        </authorList>
    </citation>
    <scope>NUCLEOTIDE SEQUENCE [LARGE SCALE GENOMIC DNA]</scope>
    <source>
        <strain evidence="8 9">TBRC 6029</strain>
    </source>
</reference>
<dbReference type="SMART" id="SM00220">
    <property type="entry name" value="S_TKc"/>
    <property type="match status" value="1"/>
</dbReference>
<keyword evidence="3" id="KW-0808">Transferase</keyword>
<dbReference type="OrthoDB" id="9762169at2"/>
<evidence type="ECO:0000256" key="4">
    <source>
        <dbReference type="ARBA" id="ARBA00022741"/>
    </source>
</evidence>
<comment type="caution">
    <text evidence="8">The sequence shown here is derived from an EMBL/GenBank/DDBJ whole genome shotgun (WGS) entry which is preliminary data.</text>
</comment>
<dbReference type="SUPFAM" id="SSF56112">
    <property type="entry name" value="Protein kinase-like (PK-like)"/>
    <property type="match status" value="1"/>
</dbReference>
<dbReference type="InterPro" id="IPR008271">
    <property type="entry name" value="Ser/Thr_kinase_AS"/>
</dbReference>
<name>A0A558D5S2_9PSEU</name>
<feature type="domain" description="Protein kinase" evidence="7">
    <location>
        <begin position="1"/>
        <end position="255"/>
    </location>
</feature>
<dbReference type="SUPFAM" id="SSF48452">
    <property type="entry name" value="TPR-like"/>
    <property type="match status" value="1"/>
</dbReference>
<evidence type="ECO:0000256" key="1">
    <source>
        <dbReference type="ARBA" id="ARBA00012513"/>
    </source>
</evidence>
<dbReference type="Gene3D" id="1.25.40.10">
    <property type="entry name" value="Tetratricopeptide repeat domain"/>
    <property type="match status" value="1"/>
</dbReference>
<dbReference type="Gene3D" id="3.30.200.20">
    <property type="entry name" value="Phosphorylase Kinase, domain 1"/>
    <property type="match status" value="1"/>
</dbReference>
<dbReference type="EC" id="2.7.11.1" evidence="1"/>
<evidence type="ECO:0000313" key="9">
    <source>
        <dbReference type="Proteomes" id="UP000320011"/>
    </source>
</evidence>
<dbReference type="InterPro" id="IPR011009">
    <property type="entry name" value="Kinase-like_dom_sf"/>
</dbReference>
<organism evidence="8 9">
    <name type="scientific">Amycolatopsis rhizosphaerae</name>
    <dbReference type="NCBI Taxonomy" id="2053003"/>
    <lineage>
        <taxon>Bacteria</taxon>
        <taxon>Bacillati</taxon>
        <taxon>Actinomycetota</taxon>
        <taxon>Actinomycetes</taxon>
        <taxon>Pseudonocardiales</taxon>
        <taxon>Pseudonocardiaceae</taxon>
        <taxon>Amycolatopsis</taxon>
    </lineage>
</organism>
<keyword evidence="2 8" id="KW-0723">Serine/threonine-protein kinase</keyword>
<dbReference type="PANTHER" id="PTHR43289:SF6">
    <property type="entry name" value="SERINE_THREONINE-PROTEIN KINASE NEKL-3"/>
    <property type="match status" value="1"/>
</dbReference>
<accession>A0A558D5S2</accession>
<evidence type="ECO:0000256" key="3">
    <source>
        <dbReference type="ARBA" id="ARBA00022679"/>
    </source>
</evidence>